<evidence type="ECO:0000256" key="4">
    <source>
        <dbReference type="ARBA" id="ARBA00007637"/>
    </source>
</evidence>
<dbReference type="InterPro" id="IPR005886">
    <property type="entry name" value="UDP_G4E"/>
</dbReference>
<evidence type="ECO:0000259" key="11">
    <source>
        <dbReference type="Pfam" id="PF01370"/>
    </source>
</evidence>
<dbReference type="EC" id="5.1.3.2" evidence="5 10"/>
<dbReference type="Gene3D" id="3.90.25.10">
    <property type="entry name" value="UDP-galactose 4-epimerase, domain 1"/>
    <property type="match status" value="1"/>
</dbReference>
<keyword evidence="10" id="KW-0119">Carbohydrate metabolism</keyword>
<dbReference type="NCBIfam" id="TIGR01179">
    <property type="entry name" value="galE"/>
    <property type="match status" value="1"/>
</dbReference>
<evidence type="ECO:0000256" key="5">
    <source>
        <dbReference type="ARBA" id="ARBA00013189"/>
    </source>
</evidence>
<dbReference type="AlphaFoldDB" id="A0A845BMZ6"/>
<gene>
    <name evidence="12" type="primary">galE</name>
    <name evidence="12" type="ORF">GQF02_11715</name>
</gene>
<evidence type="ECO:0000256" key="2">
    <source>
        <dbReference type="ARBA" id="ARBA00001911"/>
    </source>
</evidence>
<comment type="cofactor">
    <cofactor evidence="2 10">
        <name>NAD(+)</name>
        <dbReference type="ChEBI" id="CHEBI:57540"/>
    </cofactor>
</comment>
<evidence type="ECO:0000256" key="9">
    <source>
        <dbReference type="ARBA" id="ARBA00023235"/>
    </source>
</evidence>
<name>A0A845BMZ6_9NEIS</name>
<dbReference type="GO" id="GO:0005829">
    <property type="term" value="C:cytosol"/>
    <property type="evidence" value="ECO:0007669"/>
    <property type="project" value="TreeGrafter"/>
</dbReference>
<keyword evidence="8" id="KW-0299">Galactose metabolism</keyword>
<evidence type="ECO:0000256" key="3">
    <source>
        <dbReference type="ARBA" id="ARBA00004947"/>
    </source>
</evidence>
<protein>
    <recommendedName>
        <fullName evidence="6 10">UDP-glucose 4-epimerase</fullName>
        <ecNumber evidence="5 10">5.1.3.2</ecNumber>
    </recommendedName>
</protein>
<dbReference type="UniPathway" id="UPA00214"/>
<dbReference type="Gene3D" id="3.40.50.720">
    <property type="entry name" value="NAD(P)-binding Rossmann-like Domain"/>
    <property type="match status" value="1"/>
</dbReference>
<dbReference type="PANTHER" id="PTHR43725">
    <property type="entry name" value="UDP-GLUCOSE 4-EPIMERASE"/>
    <property type="match status" value="1"/>
</dbReference>
<dbReference type="GO" id="GO:0003978">
    <property type="term" value="F:UDP-glucose 4-epimerase activity"/>
    <property type="evidence" value="ECO:0007669"/>
    <property type="project" value="UniProtKB-UniRule"/>
</dbReference>
<dbReference type="EMBL" id="WSSB01000010">
    <property type="protein sequence ID" value="MXR37639.1"/>
    <property type="molecule type" value="Genomic_DNA"/>
</dbReference>
<evidence type="ECO:0000313" key="12">
    <source>
        <dbReference type="EMBL" id="MXR37639.1"/>
    </source>
</evidence>
<dbReference type="RefSeq" id="WP_160797354.1">
    <property type="nucleotide sequence ID" value="NZ_WSSB01000010.1"/>
</dbReference>
<dbReference type="CDD" id="cd05247">
    <property type="entry name" value="UDP_G4E_1_SDR_e"/>
    <property type="match status" value="1"/>
</dbReference>
<dbReference type="SUPFAM" id="SSF51735">
    <property type="entry name" value="NAD(P)-binding Rossmann-fold domains"/>
    <property type="match status" value="1"/>
</dbReference>
<organism evidence="12 13">
    <name type="scientific">Craterilacuibacter sinensis</name>
    <dbReference type="NCBI Taxonomy" id="2686017"/>
    <lineage>
        <taxon>Bacteria</taxon>
        <taxon>Pseudomonadati</taxon>
        <taxon>Pseudomonadota</taxon>
        <taxon>Betaproteobacteria</taxon>
        <taxon>Neisseriales</taxon>
        <taxon>Neisseriaceae</taxon>
        <taxon>Craterilacuibacter</taxon>
    </lineage>
</organism>
<comment type="pathway">
    <text evidence="3 10">Carbohydrate metabolism; galactose metabolism.</text>
</comment>
<reference evidence="12 13" key="1">
    <citation type="submission" date="2019-12" db="EMBL/GenBank/DDBJ databases">
        <title>Neisseriaceae gen. nov. sp. Genome sequencing and assembly.</title>
        <authorList>
            <person name="Liu Z."/>
            <person name="Li A."/>
        </authorList>
    </citation>
    <scope>NUCLEOTIDE SEQUENCE [LARGE SCALE GENOMIC DNA]</scope>
    <source>
        <strain evidence="12 13">B2N2-7</strain>
    </source>
</reference>
<evidence type="ECO:0000313" key="13">
    <source>
        <dbReference type="Proteomes" id="UP000467214"/>
    </source>
</evidence>
<dbReference type="InterPro" id="IPR036291">
    <property type="entry name" value="NAD(P)-bd_dom_sf"/>
</dbReference>
<dbReference type="NCBIfam" id="NF007956">
    <property type="entry name" value="PRK10675.1"/>
    <property type="match status" value="1"/>
</dbReference>
<evidence type="ECO:0000256" key="10">
    <source>
        <dbReference type="RuleBase" id="RU366046"/>
    </source>
</evidence>
<evidence type="ECO:0000256" key="6">
    <source>
        <dbReference type="ARBA" id="ARBA00018569"/>
    </source>
</evidence>
<keyword evidence="9 10" id="KW-0413">Isomerase</keyword>
<dbReference type="InterPro" id="IPR001509">
    <property type="entry name" value="Epimerase_deHydtase"/>
</dbReference>
<dbReference type="Proteomes" id="UP000467214">
    <property type="component" value="Unassembled WGS sequence"/>
</dbReference>
<evidence type="ECO:0000256" key="7">
    <source>
        <dbReference type="ARBA" id="ARBA00023027"/>
    </source>
</evidence>
<sequence>MILVTGGAGYIGSHTCVQLLQAGQQLVVLDNLSNSKPEALRRVEKITGKQVLFVEGDILDREKLDLVFRYPIKAVIHFAGLKAVGESVAQPLAYYNNNVCGTLKLLQAMQHHGVKNLVFSSSATVYGDPASTPIREDFPLSATNPYGRSKLMVEDMLRDLVKAEPEWNIAILRYFNPVGAHASGLIGEDPNGIPNNLMPFVSQVAIGQREQLSVFGNDYPTPDGTGVRDYIHVEDLARGHLAALAALQTRGGLLTVNLGTGQGYSVLDMVKAFEIASGRNVPYQIVPRRAGDIAECWADPSTARELLGWQAEKTLQDMCNDSWRWQSLNLKGYA</sequence>
<accession>A0A845BMZ6</accession>
<proteinExistence type="inferred from homology"/>
<evidence type="ECO:0000256" key="8">
    <source>
        <dbReference type="ARBA" id="ARBA00023144"/>
    </source>
</evidence>
<evidence type="ECO:0000256" key="1">
    <source>
        <dbReference type="ARBA" id="ARBA00000083"/>
    </source>
</evidence>
<keyword evidence="7 10" id="KW-0520">NAD</keyword>
<comment type="subunit">
    <text evidence="10">Homodimer.</text>
</comment>
<feature type="domain" description="NAD-dependent epimerase/dehydratase" evidence="11">
    <location>
        <begin position="2"/>
        <end position="251"/>
    </location>
</feature>
<dbReference type="PANTHER" id="PTHR43725:SF47">
    <property type="entry name" value="UDP-GLUCOSE 4-EPIMERASE"/>
    <property type="match status" value="1"/>
</dbReference>
<comment type="catalytic activity">
    <reaction evidence="1 10">
        <text>UDP-alpha-D-glucose = UDP-alpha-D-galactose</text>
        <dbReference type="Rhea" id="RHEA:22168"/>
        <dbReference type="ChEBI" id="CHEBI:58885"/>
        <dbReference type="ChEBI" id="CHEBI:66914"/>
        <dbReference type="EC" id="5.1.3.2"/>
    </reaction>
</comment>
<comment type="similarity">
    <text evidence="4 10">Belongs to the NAD(P)-dependent epimerase/dehydratase family.</text>
</comment>
<comment type="caution">
    <text evidence="12">The sequence shown here is derived from an EMBL/GenBank/DDBJ whole genome shotgun (WGS) entry which is preliminary data.</text>
</comment>
<dbReference type="GO" id="GO:0006012">
    <property type="term" value="P:galactose metabolic process"/>
    <property type="evidence" value="ECO:0007669"/>
    <property type="project" value="UniProtKB-UniPathway"/>
</dbReference>
<dbReference type="Pfam" id="PF01370">
    <property type="entry name" value="Epimerase"/>
    <property type="match status" value="1"/>
</dbReference>
<keyword evidence="13" id="KW-1185">Reference proteome</keyword>